<keyword evidence="7" id="KW-1185">Reference proteome</keyword>
<dbReference type="GO" id="GO:0005769">
    <property type="term" value="C:early endosome"/>
    <property type="evidence" value="ECO:0007669"/>
    <property type="project" value="TreeGrafter"/>
</dbReference>
<gene>
    <name evidence="6" type="ORF">SARC_07783</name>
</gene>
<evidence type="ECO:0000313" key="6">
    <source>
        <dbReference type="EMBL" id="KNC79835.1"/>
    </source>
</evidence>
<dbReference type="Proteomes" id="UP000054560">
    <property type="component" value="Unassembled WGS sequence"/>
</dbReference>
<dbReference type="GO" id="GO:0006826">
    <property type="term" value="P:iron ion transport"/>
    <property type="evidence" value="ECO:0007669"/>
    <property type="project" value="TreeGrafter"/>
</dbReference>
<dbReference type="STRING" id="667725.A0A0L0FSS4"/>
<dbReference type="GeneID" id="25908287"/>
<evidence type="ECO:0000256" key="3">
    <source>
        <dbReference type="SAM" id="Phobius"/>
    </source>
</evidence>
<dbReference type="GO" id="GO:0055037">
    <property type="term" value="C:recycling endosome"/>
    <property type="evidence" value="ECO:0007669"/>
    <property type="project" value="TreeGrafter"/>
</dbReference>
<sequence length="1056" mass="112539">MFSRLAIATAALAISAVNAQNATSAAPATTAAAATTEVRICYHDDDYSEATTELTKTLSDAMPQYTFTLVLSTSEADALERLAAGECDFMEADMGSIQDIEDTLQTIAVVQNEDKRTHYVTIAVVLDDPSTDNIQYLADTKGLRSCHTGYSRTAGMQMPLGYGARTGVIPSVNNNHVETVLGYFTGGSCAYDDVDRRICQNCMIGDECDASYSDYDGSLRCLLDGLGDVAFLKDSTFPDNCGDNAVTKADWCGTKQVRQIEVFANSPTHVIVSSKTMDPTMLADLQAGFLTINTPYISGTHGYQYETLEQHQIVSQNYLDNQDCYPGSSTGRACVTGRRGTTEDPLVMATVNYNAEADAALSAYFSPIVVKTIPVESEAEGVSRVLDGTASFTDSDSGSSVAHLDDLESVAVAKSADAGTASYNAQAWVLRSSGIRSFVETKGKRSCHTGYEKSAGMYMPTGWATGRRLMTALDTLTDTVTEYWSKSCALPEIDTACPGETYENYGNYEGALRCLSEGLGDVAFIKDTTYADSCTGTTAASWCHELTDYEIIAEFGASPTHAIVRTQATTGILSTLIPTLTTKFAAMESGPVMAYFDQDYGFTDTETLEAHFGNYKETVACMPEANTFVGTSAPDCTMMEPKDGSATLPVRMAYAGDASNADLLRTTLAEISGLNIVVSVVDSEETANQQVMNRDADFSYVDAATTLSGLNYGLDTIAVELLTRNGLPYYNAGALVKASSGITTYAETERKRSCHTGFSKSAGMYMPVGYGVRNMIINEKDTLQDTVSEFWSAGQCAAPVLCSICDSLNSADGWANNAECPANEMNYSDYDGALECMLRGAGDVAFIRTTTFDEVCGVTGAPDWCVPASEVLLIQDFGQVPSHPMVYRQGDITSGAQSALTNAVVSQGADSKLAEILGTGGFQARSLSEHTEEYRNNVGCVPGIADEISTTGCVKTSSASSSGTSQADSEVTSAGSTDSGDSDSAEDLAIAALCIAILALILAPVVAYFVARKMYVRWASRAVGQHRKFSDMDPESVTNVNTNAAINESGIPERTV</sequence>
<dbReference type="OrthoDB" id="5914301at2759"/>
<feature type="compositionally biased region" description="Low complexity" evidence="2">
    <location>
        <begin position="956"/>
        <end position="979"/>
    </location>
</feature>
<keyword evidence="3" id="KW-0812">Transmembrane</keyword>
<keyword evidence="3" id="KW-1133">Transmembrane helix</keyword>
<dbReference type="InterPro" id="IPR001156">
    <property type="entry name" value="Transferrin-like_dom"/>
</dbReference>
<dbReference type="SUPFAM" id="SSF53850">
    <property type="entry name" value="Periplasmic binding protein-like II"/>
    <property type="match status" value="3"/>
</dbReference>
<dbReference type="Pfam" id="PF00405">
    <property type="entry name" value="Transferrin"/>
    <property type="match status" value="3"/>
</dbReference>
<evidence type="ECO:0000256" key="4">
    <source>
        <dbReference type="SAM" id="SignalP"/>
    </source>
</evidence>
<proteinExistence type="predicted"/>
<feature type="region of interest" description="Disordered" evidence="2">
    <location>
        <begin position="955"/>
        <end position="982"/>
    </location>
</feature>
<dbReference type="GO" id="GO:0005886">
    <property type="term" value="C:plasma membrane"/>
    <property type="evidence" value="ECO:0007669"/>
    <property type="project" value="TreeGrafter"/>
</dbReference>
<accession>A0A0L0FSS4</accession>
<dbReference type="AlphaFoldDB" id="A0A0L0FSS4"/>
<evidence type="ECO:0000256" key="2">
    <source>
        <dbReference type="SAM" id="MobiDB-lite"/>
    </source>
</evidence>
<dbReference type="SMART" id="SM00094">
    <property type="entry name" value="TR_FER"/>
    <property type="match status" value="1"/>
</dbReference>
<keyword evidence="4" id="KW-0732">Signal</keyword>
<dbReference type="PRINTS" id="PR00422">
    <property type="entry name" value="TRANSFERRIN"/>
</dbReference>
<dbReference type="PROSITE" id="PS51408">
    <property type="entry name" value="TRANSFERRIN_LIKE_4"/>
    <property type="match status" value="2"/>
</dbReference>
<organism evidence="6 7">
    <name type="scientific">Sphaeroforma arctica JP610</name>
    <dbReference type="NCBI Taxonomy" id="667725"/>
    <lineage>
        <taxon>Eukaryota</taxon>
        <taxon>Ichthyosporea</taxon>
        <taxon>Ichthyophonida</taxon>
        <taxon>Sphaeroforma</taxon>
    </lineage>
</organism>
<evidence type="ECO:0000256" key="1">
    <source>
        <dbReference type="ARBA" id="ARBA00022737"/>
    </source>
</evidence>
<dbReference type="eggNOG" id="ENOG502QSZB">
    <property type="taxonomic scope" value="Eukaryota"/>
</dbReference>
<feature type="chain" id="PRO_5005538362" description="Transferrin-like domain-containing protein" evidence="4">
    <location>
        <begin position="20"/>
        <end position="1056"/>
    </location>
</feature>
<keyword evidence="1" id="KW-0677">Repeat</keyword>
<evidence type="ECO:0000259" key="5">
    <source>
        <dbReference type="PROSITE" id="PS51408"/>
    </source>
</evidence>
<dbReference type="EMBL" id="KQ242236">
    <property type="protein sequence ID" value="KNC79835.1"/>
    <property type="molecule type" value="Genomic_DNA"/>
</dbReference>
<feature type="domain" description="Transferrin-like" evidence="5">
    <location>
        <begin position="650"/>
        <end position="955"/>
    </location>
</feature>
<dbReference type="PROSITE" id="PS00206">
    <property type="entry name" value="TRANSFERRIN_LIKE_2"/>
    <property type="match status" value="1"/>
</dbReference>
<feature type="signal peptide" evidence="4">
    <location>
        <begin position="1"/>
        <end position="19"/>
    </location>
</feature>
<protein>
    <recommendedName>
        <fullName evidence="5">Transferrin-like domain-containing protein</fullName>
    </recommendedName>
</protein>
<evidence type="ECO:0000313" key="7">
    <source>
        <dbReference type="Proteomes" id="UP000054560"/>
    </source>
</evidence>
<dbReference type="RefSeq" id="XP_014153737.1">
    <property type="nucleotide sequence ID" value="XM_014298262.1"/>
</dbReference>
<reference evidence="6 7" key="1">
    <citation type="submission" date="2011-02" db="EMBL/GenBank/DDBJ databases">
        <title>The Genome Sequence of Sphaeroforma arctica JP610.</title>
        <authorList>
            <consortium name="The Broad Institute Genome Sequencing Platform"/>
            <person name="Russ C."/>
            <person name="Cuomo C."/>
            <person name="Young S.K."/>
            <person name="Zeng Q."/>
            <person name="Gargeya S."/>
            <person name="Alvarado L."/>
            <person name="Berlin A."/>
            <person name="Chapman S.B."/>
            <person name="Chen Z."/>
            <person name="Freedman E."/>
            <person name="Gellesch M."/>
            <person name="Goldberg J."/>
            <person name="Griggs A."/>
            <person name="Gujja S."/>
            <person name="Heilman E."/>
            <person name="Heiman D."/>
            <person name="Howarth C."/>
            <person name="Mehta T."/>
            <person name="Neiman D."/>
            <person name="Pearson M."/>
            <person name="Roberts A."/>
            <person name="Saif S."/>
            <person name="Shea T."/>
            <person name="Shenoy N."/>
            <person name="Sisk P."/>
            <person name="Stolte C."/>
            <person name="Sykes S."/>
            <person name="White J."/>
            <person name="Yandava C."/>
            <person name="Burger G."/>
            <person name="Gray M.W."/>
            <person name="Holland P.W.H."/>
            <person name="King N."/>
            <person name="Lang F.B.F."/>
            <person name="Roger A.J."/>
            <person name="Ruiz-Trillo I."/>
            <person name="Haas B."/>
            <person name="Nusbaum C."/>
            <person name="Birren B."/>
        </authorList>
    </citation>
    <scope>NUCLEOTIDE SEQUENCE [LARGE SCALE GENOMIC DNA]</scope>
    <source>
        <strain evidence="6 7">JP610</strain>
    </source>
</reference>
<dbReference type="PANTHER" id="PTHR11485">
    <property type="entry name" value="TRANSFERRIN"/>
    <property type="match status" value="1"/>
</dbReference>
<feature type="domain" description="Transferrin-like" evidence="5">
    <location>
        <begin position="38"/>
        <end position="240"/>
    </location>
</feature>
<name>A0A0L0FSS4_9EUKA</name>
<feature type="transmembrane region" description="Helical" evidence="3">
    <location>
        <begin position="988"/>
        <end position="1011"/>
    </location>
</feature>
<dbReference type="Gene3D" id="3.40.190.10">
    <property type="entry name" value="Periplasmic binding protein-like II"/>
    <property type="match status" value="3"/>
</dbReference>
<dbReference type="InterPro" id="IPR018195">
    <property type="entry name" value="Transferrin_Fe_BS"/>
</dbReference>
<dbReference type="PANTHER" id="PTHR11485:SF29">
    <property type="entry name" value="TRANSFERRIN 2"/>
    <property type="match status" value="1"/>
</dbReference>
<keyword evidence="3" id="KW-0472">Membrane</keyword>
<dbReference type="GO" id="GO:0005615">
    <property type="term" value="C:extracellular space"/>
    <property type="evidence" value="ECO:0007669"/>
    <property type="project" value="TreeGrafter"/>
</dbReference>